<name>A0ACB8ZII1_ARCLA</name>
<dbReference type="EMBL" id="CM042056">
    <property type="protein sequence ID" value="KAI3697784.1"/>
    <property type="molecule type" value="Genomic_DNA"/>
</dbReference>
<organism evidence="1 2">
    <name type="scientific">Arctium lappa</name>
    <name type="common">Greater burdock</name>
    <name type="synonym">Lappa major</name>
    <dbReference type="NCBI Taxonomy" id="4217"/>
    <lineage>
        <taxon>Eukaryota</taxon>
        <taxon>Viridiplantae</taxon>
        <taxon>Streptophyta</taxon>
        <taxon>Embryophyta</taxon>
        <taxon>Tracheophyta</taxon>
        <taxon>Spermatophyta</taxon>
        <taxon>Magnoliopsida</taxon>
        <taxon>eudicotyledons</taxon>
        <taxon>Gunneridae</taxon>
        <taxon>Pentapetalae</taxon>
        <taxon>asterids</taxon>
        <taxon>campanulids</taxon>
        <taxon>Asterales</taxon>
        <taxon>Asteraceae</taxon>
        <taxon>Carduoideae</taxon>
        <taxon>Cardueae</taxon>
        <taxon>Arctiinae</taxon>
        <taxon>Arctium</taxon>
    </lineage>
</organism>
<keyword evidence="2" id="KW-1185">Reference proteome</keyword>
<sequence length="129" mass="15185">MRIYVEQRFQEVFSQRKYKVAAQGILHVPDIVANFQNENNDDKVHRNRPCSQEHSREHKEKERMLKMRTTTCEVFTLYKSLLDDLQTEATLFISLHLPKQMSVQHLDHEMIPLLMLFVAAAAYAYACCI</sequence>
<comment type="caution">
    <text evidence="1">The sequence shown here is derived from an EMBL/GenBank/DDBJ whole genome shotgun (WGS) entry which is preliminary data.</text>
</comment>
<proteinExistence type="predicted"/>
<evidence type="ECO:0000313" key="1">
    <source>
        <dbReference type="EMBL" id="KAI3697784.1"/>
    </source>
</evidence>
<dbReference type="Proteomes" id="UP001055879">
    <property type="component" value="Linkage Group LG10"/>
</dbReference>
<gene>
    <name evidence="1" type="ORF">L6452_30881</name>
</gene>
<protein>
    <submittedName>
        <fullName evidence="1">Uncharacterized protein</fullName>
    </submittedName>
</protein>
<reference evidence="2" key="1">
    <citation type="journal article" date="2022" name="Mol. Ecol. Resour.">
        <title>The genomes of chicory, endive, great burdock and yacon provide insights into Asteraceae palaeo-polyploidization history and plant inulin production.</title>
        <authorList>
            <person name="Fan W."/>
            <person name="Wang S."/>
            <person name="Wang H."/>
            <person name="Wang A."/>
            <person name="Jiang F."/>
            <person name="Liu H."/>
            <person name="Zhao H."/>
            <person name="Xu D."/>
            <person name="Zhang Y."/>
        </authorList>
    </citation>
    <scope>NUCLEOTIDE SEQUENCE [LARGE SCALE GENOMIC DNA]</scope>
    <source>
        <strain evidence="2">cv. Niubang</strain>
    </source>
</reference>
<evidence type="ECO:0000313" key="2">
    <source>
        <dbReference type="Proteomes" id="UP001055879"/>
    </source>
</evidence>
<reference evidence="1 2" key="2">
    <citation type="journal article" date="2022" name="Mol. Ecol. Resour.">
        <title>The genomes of chicory, endive, great burdock and yacon provide insights into Asteraceae paleo-polyploidization history and plant inulin production.</title>
        <authorList>
            <person name="Fan W."/>
            <person name="Wang S."/>
            <person name="Wang H."/>
            <person name="Wang A."/>
            <person name="Jiang F."/>
            <person name="Liu H."/>
            <person name="Zhao H."/>
            <person name="Xu D."/>
            <person name="Zhang Y."/>
        </authorList>
    </citation>
    <scope>NUCLEOTIDE SEQUENCE [LARGE SCALE GENOMIC DNA]</scope>
    <source>
        <strain evidence="2">cv. Niubang</strain>
    </source>
</reference>
<accession>A0ACB8ZII1</accession>